<comment type="caution">
    <text evidence="5">The sequence shown here is derived from an EMBL/GenBank/DDBJ whole genome shotgun (WGS) entry which is preliminary data.</text>
</comment>
<keyword evidence="4" id="KW-0732">Signal</keyword>
<evidence type="ECO:0000256" key="4">
    <source>
        <dbReference type="ARBA" id="ARBA00022729"/>
    </source>
</evidence>
<keyword evidence="6" id="KW-1185">Reference proteome</keyword>
<dbReference type="Pfam" id="PF01547">
    <property type="entry name" value="SBP_bac_1"/>
    <property type="match status" value="1"/>
</dbReference>
<evidence type="ECO:0000313" key="5">
    <source>
        <dbReference type="EMBL" id="MBW6399612.1"/>
    </source>
</evidence>
<evidence type="ECO:0000256" key="2">
    <source>
        <dbReference type="ARBA" id="ARBA00008520"/>
    </source>
</evidence>
<dbReference type="EMBL" id="JAHYBZ010000006">
    <property type="protein sequence ID" value="MBW6399612.1"/>
    <property type="molecule type" value="Genomic_DNA"/>
</dbReference>
<proteinExistence type="inferred from homology"/>
<protein>
    <submittedName>
        <fullName evidence="5">Extracellular solute-binding protein</fullName>
    </submittedName>
</protein>
<dbReference type="Gene3D" id="3.40.190.10">
    <property type="entry name" value="Periplasmic binding protein-like II"/>
    <property type="match status" value="2"/>
</dbReference>
<comment type="similarity">
    <text evidence="2">Belongs to the bacterial solute-binding protein 1 family.</text>
</comment>
<dbReference type="InterPro" id="IPR006311">
    <property type="entry name" value="TAT_signal"/>
</dbReference>
<accession>A0ABS7ABD0</accession>
<evidence type="ECO:0000256" key="3">
    <source>
        <dbReference type="ARBA" id="ARBA00022448"/>
    </source>
</evidence>
<dbReference type="InterPro" id="IPR050490">
    <property type="entry name" value="Bact_solute-bd_prot1"/>
</dbReference>
<dbReference type="InterPro" id="IPR006059">
    <property type="entry name" value="SBP"/>
</dbReference>
<name>A0ABS7ABD0_9PROT</name>
<dbReference type="PANTHER" id="PTHR43649:SF34">
    <property type="entry name" value="ABC TRANSPORTER PERIPLASMIC-BINDING PROTEIN YCJN-RELATED"/>
    <property type="match status" value="1"/>
</dbReference>
<keyword evidence="3" id="KW-0813">Transport</keyword>
<dbReference type="PROSITE" id="PS51318">
    <property type="entry name" value="TAT"/>
    <property type="match status" value="1"/>
</dbReference>
<evidence type="ECO:0000256" key="1">
    <source>
        <dbReference type="ARBA" id="ARBA00004418"/>
    </source>
</evidence>
<evidence type="ECO:0000313" key="6">
    <source>
        <dbReference type="Proteomes" id="UP001196565"/>
    </source>
</evidence>
<gene>
    <name evidence="5" type="ORF">KPL78_17265</name>
</gene>
<reference evidence="5 6" key="1">
    <citation type="submission" date="2021-07" db="EMBL/GenBank/DDBJ databases">
        <authorList>
            <person name="So Y."/>
        </authorList>
    </citation>
    <scope>NUCLEOTIDE SEQUENCE [LARGE SCALE GENOMIC DNA]</scope>
    <source>
        <strain evidence="5 6">HJA6</strain>
    </source>
</reference>
<dbReference type="PANTHER" id="PTHR43649">
    <property type="entry name" value="ARABINOSE-BINDING PROTEIN-RELATED"/>
    <property type="match status" value="1"/>
</dbReference>
<organism evidence="5 6">
    <name type="scientific">Roseomonas alba</name>
    <dbReference type="NCBI Taxonomy" id="2846776"/>
    <lineage>
        <taxon>Bacteria</taxon>
        <taxon>Pseudomonadati</taxon>
        <taxon>Pseudomonadota</taxon>
        <taxon>Alphaproteobacteria</taxon>
        <taxon>Acetobacterales</taxon>
        <taxon>Roseomonadaceae</taxon>
        <taxon>Roseomonas</taxon>
    </lineage>
</organism>
<sequence length="445" mass="49402">MMSRGFTRRTALTAGAGLLAAPPLVRQANAQSQFDWKRFSGERIEVSLTANPRSTILIQNQREFEDMTGIRVGAEQIPEQQHRQKFAIEFASGRPSFDVVGISLHVNKRQVGKARWCTDIKALMADPTITAPDFDFADFGEGAVAYSTQADGRMDTLPEFTDYFILYYNKELLAAKNIAPPATFDEMYDSARRLTEPSRQIYGNVGRGLRNANVVLYSSFLLGTQQRDFLDGQRRLISDSPDAIWAGEFYKKLLRDCSPPGVSGFNWNESQTTFMQGRAAFWIDGVGFAAPLEDRTRSRVAGKVGYAVVPRGPAHHHCAMFGTAFGIAEQSRKKGASWLYLQWASGKANQLRYLTSGAGSPARTSAYRNEEAISQSRFSREFFNTLIESARISRPGLPEIVPVTEFRDTLGSALTATIGGADVATELRRATEAFRPVLEQSERES</sequence>
<dbReference type="SUPFAM" id="SSF53850">
    <property type="entry name" value="Periplasmic binding protein-like II"/>
    <property type="match status" value="1"/>
</dbReference>
<dbReference type="Proteomes" id="UP001196565">
    <property type="component" value="Unassembled WGS sequence"/>
</dbReference>
<comment type="subcellular location">
    <subcellularLocation>
        <location evidence="1">Periplasm</location>
    </subcellularLocation>
</comment>